<comment type="caution">
    <text evidence="1">The sequence shown here is derived from an EMBL/GenBank/DDBJ whole genome shotgun (WGS) entry which is preliminary data.</text>
</comment>
<dbReference type="EMBL" id="BPVZ01000008">
    <property type="protein sequence ID" value="GKU94730.1"/>
    <property type="molecule type" value="Genomic_DNA"/>
</dbReference>
<accession>A0AAV5I6T7</accession>
<gene>
    <name evidence="1" type="ORF">SLEP1_g8176</name>
</gene>
<reference evidence="1 2" key="1">
    <citation type="journal article" date="2021" name="Commun. Biol.">
        <title>The genome of Shorea leprosula (Dipterocarpaceae) highlights the ecological relevance of drought in aseasonal tropical rainforests.</title>
        <authorList>
            <person name="Ng K.K.S."/>
            <person name="Kobayashi M.J."/>
            <person name="Fawcett J.A."/>
            <person name="Hatakeyama M."/>
            <person name="Paape T."/>
            <person name="Ng C.H."/>
            <person name="Ang C.C."/>
            <person name="Tnah L.H."/>
            <person name="Lee C.T."/>
            <person name="Nishiyama T."/>
            <person name="Sese J."/>
            <person name="O'Brien M.J."/>
            <person name="Copetti D."/>
            <person name="Mohd Noor M.I."/>
            <person name="Ong R.C."/>
            <person name="Putra M."/>
            <person name="Sireger I.Z."/>
            <person name="Indrioko S."/>
            <person name="Kosugi Y."/>
            <person name="Izuno A."/>
            <person name="Isagi Y."/>
            <person name="Lee S.L."/>
            <person name="Shimizu K.K."/>
        </authorList>
    </citation>
    <scope>NUCLEOTIDE SEQUENCE [LARGE SCALE GENOMIC DNA]</scope>
    <source>
        <strain evidence="1">214</strain>
    </source>
</reference>
<dbReference type="AlphaFoldDB" id="A0AAV5I6T7"/>
<protein>
    <submittedName>
        <fullName evidence="1">Uncharacterized protein</fullName>
    </submittedName>
</protein>
<evidence type="ECO:0000313" key="2">
    <source>
        <dbReference type="Proteomes" id="UP001054252"/>
    </source>
</evidence>
<keyword evidence="2" id="KW-1185">Reference proteome</keyword>
<sequence length="50" mass="5361">MGFPGMVRVNDLTEVDGALGLLNLDAHTKKNDAGKLIILSDFLGIMFVLS</sequence>
<name>A0AAV5I6T7_9ROSI</name>
<organism evidence="1 2">
    <name type="scientific">Rubroshorea leprosula</name>
    <dbReference type="NCBI Taxonomy" id="152421"/>
    <lineage>
        <taxon>Eukaryota</taxon>
        <taxon>Viridiplantae</taxon>
        <taxon>Streptophyta</taxon>
        <taxon>Embryophyta</taxon>
        <taxon>Tracheophyta</taxon>
        <taxon>Spermatophyta</taxon>
        <taxon>Magnoliopsida</taxon>
        <taxon>eudicotyledons</taxon>
        <taxon>Gunneridae</taxon>
        <taxon>Pentapetalae</taxon>
        <taxon>rosids</taxon>
        <taxon>malvids</taxon>
        <taxon>Malvales</taxon>
        <taxon>Dipterocarpaceae</taxon>
        <taxon>Rubroshorea</taxon>
    </lineage>
</organism>
<proteinExistence type="predicted"/>
<dbReference type="Proteomes" id="UP001054252">
    <property type="component" value="Unassembled WGS sequence"/>
</dbReference>
<evidence type="ECO:0000313" key="1">
    <source>
        <dbReference type="EMBL" id="GKU94730.1"/>
    </source>
</evidence>